<reference evidence="1 2" key="1">
    <citation type="submission" date="2016-03" db="EMBL/GenBank/DDBJ databases">
        <title>Characterisation of pf16 and phiPMW: Two novel phages infecting Pseudomonas putida PpG1.</title>
        <authorList>
            <person name="Magill D.J."/>
            <person name="Krylov V.N."/>
            <person name="Shaburova O.V."/>
            <person name="Allen C.C.R."/>
            <person name="McGrath J.W."/>
            <person name="Quinn J.P."/>
            <person name="Kulakov L.A."/>
        </authorList>
    </citation>
    <scope>NUCLEOTIDE SEQUENCE [LARGE SCALE GENOMIC DNA]</scope>
</reference>
<proteinExistence type="predicted"/>
<keyword evidence="2" id="KW-1185">Reference proteome</keyword>
<accession>A0A1S5R496</accession>
<evidence type="ECO:0000313" key="2">
    <source>
        <dbReference type="Proteomes" id="UP000225821"/>
    </source>
</evidence>
<name>A0A1S5R496_9CAUD</name>
<sequence>MKPMNTTQFPQKKSTQNLADDGVLIVTGWNECVDALNQYLSGSEPALWVHPAYLVRRQGVAPMAIDATLNQIAPAQIPLFRAPCQQGDPIGSFDKHMEYMRRNVDLINENNKLRALLEEALGSVHSDAGRCESSTLHAELIDLGDRITAFLAPKYCECPPGTDRCITQGGHFPACTACKRRIK</sequence>
<protein>
    <submittedName>
        <fullName evidence="1">Uncharacterized protein</fullName>
    </submittedName>
</protein>
<dbReference type="EMBL" id="KU873925">
    <property type="protein sequence ID" value="AND75154.1"/>
    <property type="molecule type" value="Genomic_DNA"/>
</dbReference>
<evidence type="ECO:0000313" key="1">
    <source>
        <dbReference type="EMBL" id="AND75154.1"/>
    </source>
</evidence>
<dbReference type="Proteomes" id="UP000225821">
    <property type="component" value="Segment"/>
</dbReference>
<gene>
    <name evidence="1" type="ORF">pf16_231</name>
</gene>
<organism evidence="1 2">
    <name type="scientific">Pseudomonas phage pf16</name>
    <dbReference type="NCBI Taxonomy" id="1815630"/>
    <lineage>
        <taxon>Viruses</taxon>
        <taxon>Duplodnaviria</taxon>
        <taxon>Heunggongvirae</taxon>
        <taxon>Uroviricota</taxon>
        <taxon>Caudoviricetes</taxon>
        <taxon>Chakrabartyvirus</taxon>
        <taxon>Chakrabartyvirus pf16</taxon>
    </lineage>
</organism>